<dbReference type="Proteomes" id="UP000077013">
    <property type="component" value="Unassembled WGS sequence"/>
</dbReference>
<sequence length="362" mass="42678">MTELISELKKSPLFNLSLSSKELFHSNFIAWICEEYHSEFGKILADYFKSEHEFIDTNIISVQRETRSLDLTIGFISTSIIIENKVKSVPDKQQLIKYREKSNPNNLFVLLTMIKPHFKVDELGWTLLTYDNLALILKKLQAEIIDEYHIKLLEDYIQFIGTLSNLLRTLELTENDSFYDFYSNEHNLFKEVRLHDLYIKSKYSQLAKKIRLNLNSRIDDKEILIGKRYLHHINRNKVVISTNLVNGKGVMNIDFSNEDDLIYGIMLDGFRYNLYIYAIGEKEKEKIEIANNLRDTNQWFTFDFLPESEVYPKGKKEYNKYGASMIYRSVKIKTDLNLNDLLDRIYKDVVRMLRISTNANNV</sequence>
<comment type="caution">
    <text evidence="1">The sequence shown here is derived from an EMBL/GenBank/DDBJ whole genome shotgun (WGS) entry which is preliminary data.</text>
</comment>
<reference evidence="1 2" key="1">
    <citation type="submission" date="2016-02" db="EMBL/GenBank/DDBJ databases">
        <title>Ulvibacter sp. LPB0005, isolated from Thais luteostoma.</title>
        <authorList>
            <person name="Shin S.-K."/>
            <person name="Yi H."/>
        </authorList>
    </citation>
    <scope>NUCLEOTIDE SEQUENCE [LARGE SCALE GENOMIC DNA]</scope>
    <source>
        <strain evidence="1 2">LPB0005</strain>
    </source>
</reference>
<dbReference type="OrthoDB" id="1489784at2"/>
<dbReference type="RefSeq" id="WP_068589001.1">
    <property type="nucleotide sequence ID" value="NZ_LRXL01000013.1"/>
</dbReference>
<organism evidence="1 2">
    <name type="scientific">Cochleicola gelatinilyticus</name>
    <dbReference type="NCBI Taxonomy" id="1763537"/>
    <lineage>
        <taxon>Bacteria</taxon>
        <taxon>Pseudomonadati</taxon>
        <taxon>Bacteroidota</taxon>
        <taxon>Flavobacteriia</taxon>
        <taxon>Flavobacteriales</taxon>
        <taxon>Flavobacteriaceae</taxon>
        <taxon>Cochleicola</taxon>
    </lineage>
</organism>
<gene>
    <name evidence="1" type="ORF">ULVI_01755</name>
</gene>
<protein>
    <recommendedName>
        <fullName evidence="3">PD-(D/E)XK nuclease superfamily protein</fullName>
    </recommendedName>
</protein>
<keyword evidence="2" id="KW-1185">Reference proteome</keyword>
<evidence type="ECO:0000313" key="1">
    <source>
        <dbReference type="EMBL" id="OAB81416.1"/>
    </source>
</evidence>
<accession>A0A167K628</accession>
<evidence type="ECO:0008006" key="3">
    <source>
        <dbReference type="Google" id="ProtNLM"/>
    </source>
</evidence>
<dbReference type="EMBL" id="LRXL01000013">
    <property type="protein sequence ID" value="OAB81416.1"/>
    <property type="molecule type" value="Genomic_DNA"/>
</dbReference>
<dbReference type="InterPro" id="IPR029470">
    <property type="entry name" value="PDDEXK_4"/>
</dbReference>
<dbReference type="Pfam" id="PF14281">
    <property type="entry name" value="PDDEXK_4"/>
    <property type="match status" value="1"/>
</dbReference>
<name>A0A167K628_9FLAO</name>
<dbReference type="AlphaFoldDB" id="A0A167K628"/>
<evidence type="ECO:0000313" key="2">
    <source>
        <dbReference type="Proteomes" id="UP000077013"/>
    </source>
</evidence>
<proteinExistence type="predicted"/>